<dbReference type="SMART" id="SM00962">
    <property type="entry name" value="SRP54"/>
    <property type="match status" value="1"/>
</dbReference>
<dbReference type="AlphaFoldDB" id="A0A1Y3PVH4"/>
<protein>
    <recommendedName>
        <fullName evidence="3 13">Flagellar biosynthesis protein FlhF</fullName>
    </recommendedName>
</protein>
<keyword evidence="9" id="KW-0342">GTP-binding</keyword>
<evidence type="ECO:0000256" key="4">
    <source>
        <dbReference type="ARBA" id="ARBA00022448"/>
    </source>
</evidence>
<evidence type="ECO:0000256" key="10">
    <source>
        <dbReference type="ARBA" id="ARBA00023136"/>
    </source>
</evidence>
<evidence type="ECO:0000256" key="6">
    <source>
        <dbReference type="ARBA" id="ARBA00022741"/>
    </source>
</evidence>
<evidence type="ECO:0000256" key="5">
    <source>
        <dbReference type="ARBA" id="ARBA00022475"/>
    </source>
</evidence>
<comment type="function">
    <text evidence="12">Necessary for flagellar biosynthesis. May be involved in translocation of the flagellum.</text>
</comment>
<comment type="subcellular location">
    <subcellularLocation>
        <location evidence="1">Cell membrane</location>
        <topology evidence="1">Peripheral membrane protein</topology>
        <orientation evidence="1">Cytoplasmic side</orientation>
    </subcellularLocation>
</comment>
<dbReference type="InterPro" id="IPR000897">
    <property type="entry name" value="SRP54_GTPase_dom"/>
</dbReference>
<dbReference type="SMART" id="SM00382">
    <property type="entry name" value="AAA"/>
    <property type="match status" value="1"/>
</dbReference>
<keyword evidence="11" id="KW-1006">Bacterial flagellum protein export</keyword>
<dbReference type="CDD" id="cd17873">
    <property type="entry name" value="FlhF"/>
    <property type="match status" value="1"/>
</dbReference>
<dbReference type="GO" id="GO:0005525">
    <property type="term" value="F:GTP binding"/>
    <property type="evidence" value="ECO:0007669"/>
    <property type="project" value="UniProtKB-UniRule"/>
</dbReference>
<keyword evidence="10" id="KW-0472">Membrane</keyword>
<dbReference type="NCBIfam" id="TIGR03499">
    <property type="entry name" value="FlhF"/>
    <property type="match status" value="1"/>
</dbReference>
<dbReference type="SUPFAM" id="SSF52540">
    <property type="entry name" value="P-loop containing nucleoside triphosphate hydrolases"/>
    <property type="match status" value="1"/>
</dbReference>
<dbReference type="EMBL" id="LZRT01000062">
    <property type="protein sequence ID" value="OUM88359.1"/>
    <property type="molecule type" value="Genomic_DNA"/>
</dbReference>
<evidence type="ECO:0000256" key="11">
    <source>
        <dbReference type="ARBA" id="ARBA00023225"/>
    </source>
</evidence>
<keyword evidence="4" id="KW-0813">Transport</keyword>
<dbReference type="GO" id="GO:0003924">
    <property type="term" value="F:GTPase activity"/>
    <property type="evidence" value="ECO:0007669"/>
    <property type="project" value="UniProtKB-UniRule"/>
</dbReference>
<evidence type="ECO:0000259" key="16">
    <source>
        <dbReference type="SMART" id="SM00962"/>
    </source>
</evidence>
<dbReference type="Pfam" id="PF00448">
    <property type="entry name" value="SRP54"/>
    <property type="match status" value="1"/>
</dbReference>
<dbReference type="GO" id="GO:0005047">
    <property type="term" value="F:signal recognition particle binding"/>
    <property type="evidence" value="ECO:0007669"/>
    <property type="project" value="TreeGrafter"/>
</dbReference>
<evidence type="ECO:0000256" key="3">
    <source>
        <dbReference type="ARBA" id="ARBA00014919"/>
    </source>
</evidence>
<evidence type="ECO:0000256" key="7">
    <source>
        <dbReference type="ARBA" id="ARBA00022795"/>
    </source>
</evidence>
<keyword evidence="17" id="KW-0969">Cilium</keyword>
<dbReference type="GO" id="GO:0015031">
    <property type="term" value="P:protein transport"/>
    <property type="evidence" value="ECO:0007669"/>
    <property type="project" value="UniProtKB-KW"/>
</dbReference>
<keyword evidence="7" id="KW-1005">Bacterial flagellum biogenesis</keyword>
<dbReference type="InterPro" id="IPR027417">
    <property type="entry name" value="P-loop_NTPase"/>
</dbReference>
<keyword evidence="17" id="KW-0966">Cell projection</keyword>
<dbReference type="Proteomes" id="UP000196475">
    <property type="component" value="Unassembled WGS sequence"/>
</dbReference>
<feature type="domain" description="AAA+ ATPase" evidence="15">
    <location>
        <begin position="173"/>
        <end position="319"/>
    </location>
</feature>
<evidence type="ECO:0000256" key="2">
    <source>
        <dbReference type="ARBA" id="ARBA00008531"/>
    </source>
</evidence>
<evidence type="ECO:0000256" key="9">
    <source>
        <dbReference type="ARBA" id="ARBA00023134"/>
    </source>
</evidence>
<comment type="caution">
    <text evidence="17">The sequence shown here is derived from an EMBL/GenBank/DDBJ whole genome shotgun (WGS) entry which is preliminary data.</text>
</comment>
<organism evidence="17 18">
    <name type="scientific">Bacillus thermozeamaize</name>
    <dbReference type="NCBI Taxonomy" id="230954"/>
    <lineage>
        <taxon>Bacteria</taxon>
        <taxon>Bacillati</taxon>
        <taxon>Bacillota</taxon>
        <taxon>Bacilli</taxon>
        <taxon>Bacillales</taxon>
        <taxon>Bacillaceae</taxon>
        <taxon>Bacillus</taxon>
    </lineage>
</organism>
<dbReference type="InterPro" id="IPR047040">
    <property type="entry name" value="FlhF__GTPase_dom"/>
</dbReference>
<name>A0A1Y3PVH4_9BACI</name>
<evidence type="ECO:0000256" key="14">
    <source>
        <dbReference type="SAM" id="MobiDB-lite"/>
    </source>
</evidence>
<dbReference type="PANTHER" id="PTHR43134">
    <property type="entry name" value="SIGNAL RECOGNITION PARTICLE RECEPTOR SUBUNIT ALPHA"/>
    <property type="match status" value="1"/>
</dbReference>
<evidence type="ECO:0000313" key="18">
    <source>
        <dbReference type="Proteomes" id="UP000196475"/>
    </source>
</evidence>
<keyword evidence="8" id="KW-0653">Protein transport</keyword>
<dbReference type="FunFam" id="3.40.50.300:FF:000695">
    <property type="entry name" value="Flagellar biosynthesis regulator FlhF"/>
    <property type="match status" value="1"/>
</dbReference>
<evidence type="ECO:0000313" key="17">
    <source>
        <dbReference type="EMBL" id="OUM88359.1"/>
    </source>
</evidence>
<evidence type="ECO:0000256" key="1">
    <source>
        <dbReference type="ARBA" id="ARBA00004413"/>
    </source>
</evidence>
<evidence type="ECO:0000256" key="12">
    <source>
        <dbReference type="ARBA" id="ARBA00025337"/>
    </source>
</evidence>
<dbReference type="GO" id="GO:0044781">
    <property type="term" value="P:bacterial-type flagellum organization"/>
    <property type="evidence" value="ECO:0007669"/>
    <property type="project" value="UniProtKB-UniRule"/>
</dbReference>
<feature type="region of interest" description="Disordered" evidence="14">
    <location>
        <begin position="55"/>
        <end position="82"/>
    </location>
</feature>
<gene>
    <name evidence="17" type="ORF">BAA01_08280</name>
</gene>
<feature type="domain" description="SRP54-type proteins GTP-binding" evidence="16">
    <location>
        <begin position="174"/>
        <end position="365"/>
    </location>
</feature>
<keyword evidence="17" id="KW-0282">Flagellum</keyword>
<dbReference type="InterPro" id="IPR020006">
    <property type="entry name" value="FlhF"/>
</dbReference>
<evidence type="ECO:0000259" key="15">
    <source>
        <dbReference type="SMART" id="SM00382"/>
    </source>
</evidence>
<proteinExistence type="inferred from homology"/>
<keyword evidence="6" id="KW-0547">Nucleotide-binding</keyword>
<keyword evidence="5" id="KW-1003">Cell membrane</keyword>
<comment type="similarity">
    <text evidence="2">Belongs to the GTP-binding SRP family.</text>
</comment>
<dbReference type="Gene3D" id="3.40.50.300">
    <property type="entry name" value="P-loop containing nucleotide triphosphate hydrolases"/>
    <property type="match status" value="1"/>
</dbReference>
<sequence>MIVKKYVADSVAEAMKQIRSELGRDAVILDSKPVKVGGWMGLFAKKKVEVMAAVDSPAPSQSSQERMMPSASAGQQPSAEPALHRQVLAELREMKQAFAQYALHHQPHWPAAHRKLADFLMSQDIHPTLVYDWLEQVQSHVAGDAPWAAVRQCGAETITKWLSGHIGPPIQDETRIVHFVGPTGVGKTTTIAKIAADYVLNRRVAVGLITIDTYRIAAVEQLRTYANILDIPIEVVFSPQEFRQAIRRLERCSLILMDTAGRNYLNPMHLSELKPYLQHGMPSETYVVLSAVAKSDDLLALAKQFASLPNRKLILTKLDETCKFGNLFNLLHQCSMPLAYLTNGQSVPDDLAVAEAEALTKWLLGGLEDD</sequence>
<accession>A0A1Y3PVH4</accession>
<dbReference type="Gene3D" id="1.20.120.1380">
    <property type="entry name" value="Flagellar FlhF biosynthesis protein, N domain"/>
    <property type="match status" value="1"/>
</dbReference>
<evidence type="ECO:0000256" key="13">
    <source>
        <dbReference type="NCBIfam" id="TIGR03499"/>
    </source>
</evidence>
<dbReference type="InterPro" id="IPR003593">
    <property type="entry name" value="AAA+_ATPase"/>
</dbReference>
<dbReference type="GO" id="GO:0005886">
    <property type="term" value="C:plasma membrane"/>
    <property type="evidence" value="ECO:0007669"/>
    <property type="project" value="UniProtKB-SubCell"/>
</dbReference>
<dbReference type="GO" id="GO:0006614">
    <property type="term" value="P:SRP-dependent cotranslational protein targeting to membrane"/>
    <property type="evidence" value="ECO:0007669"/>
    <property type="project" value="UniProtKB-UniRule"/>
</dbReference>
<evidence type="ECO:0000256" key="8">
    <source>
        <dbReference type="ARBA" id="ARBA00022927"/>
    </source>
</evidence>
<dbReference type="PANTHER" id="PTHR43134:SF3">
    <property type="entry name" value="FLAGELLAR BIOSYNTHESIS PROTEIN FLHF"/>
    <property type="match status" value="1"/>
</dbReference>
<reference evidence="18" key="1">
    <citation type="submission" date="2016-06" db="EMBL/GenBank/DDBJ databases">
        <authorList>
            <person name="Nascimento L."/>
            <person name="Pereira R.V."/>
            <person name="Martins L.F."/>
            <person name="Quaggio R.B."/>
            <person name="Silva A.M."/>
            <person name="Setubal J.C."/>
        </authorList>
    </citation>
    <scope>NUCLEOTIDE SEQUENCE [LARGE SCALE GENOMIC DNA]</scope>
</reference>